<gene>
    <name evidence="3" type="ORF">KV395_04620</name>
</gene>
<dbReference type="PANTHER" id="PTHR46553:SF3">
    <property type="entry name" value="ADENINE NUCLEOTIDE ALPHA HYDROLASES-LIKE SUPERFAMILY PROTEIN"/>
    <property type="match status" value="1"/>
</dbReference>
<dbReference type="PRINTS" id="PR01438">
    <property type="entry name" value="UNVRSLSTRESS"/>
</dbReference>
<evidence type="ECO:0000313" key="4">
    <source>
        <dbReference type="Proteomes" id="UP001215097"/>
    </source>
</evidence>
<dbReference type="InterPro" id="IPR006015">
    <property type="entry name" value="Universal_stress_UspA"/>
</dbReference>
<keyword evidence="4" id="KW-1185">Reference proteome</keyword>
<dbReference type="Gene3D" id="3.40.50.620">
    <property type="entry name" value="HUPs"/>
    <property type="match status" value="1"/>
</dbReference>
<dbReference type="Pfam" id="PF00582">
    <property type="entry name" value="Usp"/>
    <property type="match status" value="1"/>
</dbReference>
<feature type="domain" description="UspA" evidence="2">
    <location>
        <begin position="7"/>
        <end position="139"/>
    </location>
</feature>
<evidence type="ECO:0000256" key="1">
    <source>
        <dbReference type="ARBA" id="ARBA00008791"/>
    </source>
</evidence>
<sequence>MEKAVTDRIVVGVDGSETSISALRYAARMANALDAPLHVVTTWTAPPIDPYLAIDWTPEKYAGETLDAAIEEAFGKTPPDGLTRAVLPGAAARTLIGLSDTCAMLVLGSRGHGGFVGLLLGSVSAACAEHAHCPVLIVHTRKTNEDADQEATS</sequence>
<dbReference type="EMBL" id="CP078075">
    <property type="protein sequence ID" value="WDM45471.1"/>
    <property type="molecule type" value="Genomic_DNA"/>
</dbReference>
<reference evidence="3 4" key="1">
    <citation type="submission" date="2021-06" db="EMBL/GenBank/DDBJ databases">
        <title>Genome-based taxonomic framework of Microbacterium strains isolated from marine environment, the description of four new species and reclassification of four preexisting species.</title>
        <authorList>
            <person name="Lee S.D."/>
            <person name="Kim S.-M."/>
            <person name="Byeon Y.-S."/>
            <person name="Yang H.L."/>
            <person name="Kim I.S."/>
        </authorList>
    </citation>
    <scope>NUCLEOTIDE SEQUENCE [LARGE SCALE GENOMIC DNA]</scope>
    <source>
        <strain evidence="3 4">KACC 14465</strain>
    </source>
</reference>
<dbReference type="PANTHER" id="PTHR46553">
    <property type="entry name" value="ADENINE NUCLEOTIDE ALPHA HYDROLASES-LIKE SUPERFAMILY PROTEIN"/>
    <property type="match status" value="1"/>
</dbReference>
<accession>A0ABY7XUB2</accession>
<dbReference type="InterPro" id="IPR006016">
    <property type="entry name" value="UspA"/>
</dbReference>
<comment type="similarity">
    <text evidence="1">Belongs to the universal stress protein A family.</text>
</comment>
<dbReference type="SUPFAM" id="SSF52402">
    <property type="entry name" value="Adenine nucleotide alpha hydrolases-like"/>
    <property type="match status" value="1"/>
</dbReference>
<evidence type="ECO:0000259" key="2">
    <source>
        <dbReference type="Pfam" id="PF00582"/>
    </source>
</evidence>
<organism evidence="3 4">
    <name type="scientific">Microbacterium luteolum</name>
    <name type="common">Aureobacterium luteolum</name>
    <dbReference type="NCBI Taxonomy" id="69367"/>
    <lineage>
        <taxon>Bacteria</taxon>
        <taxon>Bacillati</taxon>
        <taxon>Actinomycetota</taxon>
        <taxon>Actinomycetes</taxon>
        <taxon>Micrococcales</taxon>
        <taxon>Microbacteriaceae</taxon>
        <taxon>Microbacterium</taxon>
    </lineage>
</organism>
<proteinExistence type="inferred from homology"/>
<dbReference type="Proteomes" id="UP001215097">
    <property type="component" value="Chromosome"/>
</dbReference>
<name>A0ABY7XUB2_MICLT</name>
<evidence type="ECO:0000313" key="3">
    <source>
        <dbReference type="EMBL" id="WDM45471.1"/>
    </source>
</evidence>
<protein>
    <submittedName>
        <fullName evidence="3">Universal stress protein</fullName>
    </submittedName>
</protein>
<dbReference type="InterPro" id="IPR014729">
    <property type="entry name" value="Rossmann-like_a/b/a_fold"/>
</dbReference>